<dbReference type="RefSeq" id="WP_189983143.1">
    <property type="nucleotide sequence ID" value="NZ_BMUL01000025.1"/>
</dbReference>
<sequence length="246" mass="27716">MTTTRRPASELPADPAHLRLSYSHQHPAEPYDFEDTLEAWHVSIRAYHFEEDECEGGCTEACQDRIDNGSSIGHLQLWRLRDYTGDNRWEAADAESGDLESIAATVFDARTNEYSQDFEEFIECPVGDLLILDRVFLDKEWRGFGLGPVFAAEAIRRLAGGCCAVAAQPGLGELPDGAHKVPRTYREQATKKIAALWRSIGFRDFTDDVQLLDPALREPSDQLRNARQHLASLSHAYQGQTLRRRA</sequence>
<evidence type="ECO:0000313" key="1">
    <source>
        <dbReference type="EMBL" id="GHB09011.1"/>
    </source>
</evidence>
<dbReference type="EMBL" id="BMUL01000025">
    <property type="protein sequence ID" value="GHB09011.1"/>
    <property type="molecule type" value="Genomic_DNA"/>
</dbReference>
<gene>
    <name evidence="1" type="ORF">GCM10010305_59910</name>
</gene>
<proteinExistence type="predicted"/>
<dbReference type="Proteomes" id="UP000644020">
    <property type="component" value="Unassembled WGS sequence"/>
</dbReference>
<comment type="caution">
    <text evidence="1">The sequence shown here is derived from an EMBL/GenBank/DDBJ whole genome shotgun (WGS) entry which is preliminary data.</text>
</comment>
<dbReference type="AlphaFoldDB" id="A0A918T892"/>
<protein>
    <submittedName>
        <fullName evidence="1">Uncharacterized protein</fullName>
    </submittedName>
</protein>
<evidence type="ECO:0000313" key="2">
    <source>
        <dbReference type="Proteomes" id="UP000644020"/>
    </source>
</evidence>
<reference evidence="1" key="1">
    <citation type="journal article" date="2014" name="Int. J. Syst. Evol. Microbiol.">
        <title>Complete genome sequence of Corynebacterium casei LMG S-19264T (=DSM 44701T), isolated from a smear-ripened cheese.</title>
        <authorList>
            <consortium name="US DOE Joint Genome Institute (JGI-PGF)"/>
            <person name="Walter F."/>
            <person name="Albersmeier A."/>
            <person name="Kalinowski J."/>
            <person name="Ruckert C."/>
        </authorList>
    </citation>
    <scope>NUCLEOTIDE SEQUENCE</scope>
    <source>
        <strain evidence="1">JCM 4518</strain>
    </source>
</reference>
<keyword evidence="2" id="KW-1185">Reference proteome</keyword>
<accession>A0A918T892</accession>
<name>A0A918T892_9ACTN</name>
<reference evidence="1" key="2">
    <citation type="submission" date="2020-09" db="EMBL/GenBank/DDBJ databases">
        <authorList>
            <person name="Sun Q."/>
            <person name="Ohkuma M."/>
        </authorList>
    </citation>
    <scope>NUCLEOTIDE SEQUENCE</scope>
    <source>
        <strain evidence="1">JCM 4518</strain>
    </source>
</reference>
<organism evidence="1 2">
    <name type="scientific">Streptomyces termitum</name>
    <dbReference type="NCBI Taxonomy" id="67368"/>
    <lineage>
        <taxon>Bacteria</taxon>
        <taxon>Bacillati</taxon>
        <taxon>Actinomycetota</taxon>
        <taxon>Actinomycetes</taxon>
        <taxon>Kitasatosporales</taxon>
        <taxon>Streptomycetaceae</taxon>
        <taxon>Streptomyces</taxon>
    </lineage>
</organism>